<evidence type="ECO:0000256" key="1">
    <source>
        <dbReference type="SAM" id="MobiDB-lite"/>
    </source>
</evidence>
<gene>
    <name evidence="2" type="ORF">AOX59_18010</name>
</gene>
<proteinExistence type="predicted"/>
<dbReference type="EMBL" id="CP013862">
    <property type="protein sequence ID" value="ALX50307.1"/>
    <property type="molecule type" value="Genomic_DNA"/>
</dbReference>
<keyword evidence="3" id="KW-1185">Reference proteome</keyword>
<protein>
    <submittedName>
        <fullName evidence="2">Uncharacterized protein</fullName>
    </submittedName>
</protein>
<dbReference type="KEGG" id="lao:AOX59_18010"/>
<evidence type="ECO:0000313" key="2">
    <source>
        <dbReference type="EMBL" id="ALX50307.1"/>
    </source>
</evidence>
<dbReference type="AlphaFoldDB" id="A0A0U4FBU4"/>
<evidence type="ECO:0000313" key="3">
    <source>
        <dbReference type="Proteomes" id="UP000050331"/>
    </source>
</evidence>
<feature type="region of interest" description="Disordered" evidence="1">
    <location>
        <begin position="68"/>
        <end position="88"/>
    </location>
</feature>
<sequence>MNEQRLEHMEDMLSQLISMVGGMRTEQAAMKEQLNGIVKEQTEIKTQLSSVVKDQAAMREELTSIKTEQSSMREEMTSMKTENDRRHRETMDEFKIFRADQDHIWSKTVQNERDIAQLKHRFSN</sequence>
<feature type="compositionally biased region" description="Basic and acidic residues" evidence="1">
    <location>
        <begin position="71"/>
        <end position="88"/>
    </location>
</feature>
<organism evidence="2 3">
    <name type="scientific">Lentibacillus amyloliquefaciens</name>
    <dbReference type="NCBI Taxonomy" id="1472767"/>
    <lineage>
        <taxon>Bacteria</taxon>
        <taxon>Bacillati</taxon>
        <taxon>Bacillota</taxon>
        <taxon>Bacilli</taxon>
        <taxon>Bacillales</taxon>
        <taxon>Bacillaceae</taxon>
        <taxon>Lentibacillus</taxon>
    </lineage>
</organism>
<name>A0A0U4FBU4_9BACI</name>
<dbReference type="Gene3D" id="1.20.58.130">
    <property type="match status" value="1"/>
</dbReference>
<dbReference type="OrthoDB" id="2679795at2"/>
<dbReference type="STRING" id="1472767.AOX59_18010"/>
<dbReference type="Proteomes" id="UP000050331">
    <property type="component" value="Chromosome"/>
</dbReference>
<dbReference type="RefSeq" id="WP_068447681.1">
    <property type="nucleotide sequence ID" value="NZ_CP013862.1"/>
</dbReference>
<accession>A0A0U4FBU4</accession>
<reference evidence="2 3" key="1">
    <citation type="submission" date="2016-01" db="EMBL/GenBank/DDBJ databases">
        <title>Complete genome sequence of strain Lentibacillus amyloliquefaciens LAM0015T isolated from saline sediment.</title>
        <authorList>
            <person name="Wang J.-L."/>
            <person name="He M.-X."/>
        </authorList>
    </citation>
    <scope>NUCLEOTIDE SEQUENCE [LARGE SCALE GENOMIC DNA]</scope>
    <source>
        <strain evidence="2 3">LAM0015</strain>
    </source>
</reference>